<feature type="signal peptide" evidence="2">
    <location>
        <begin position="1"/>
        <end position="21"/>
    </location>
</feature>
<dbReference type="Proteomes" id="UP000027222">
    <property type="component" value="Unassembled WGS sequence"/>
</dbReference>
<proteinExistence type="predicted"/>
<accession>A0A067TMN3</accession>
<dbReference type="CDD" id="cd01846">
    <property type="entry name" value="fatty_acyltransferase_like"/>
    <property type="match status" value="1"/>
</dbReference>
<evidence type="ECO:0000256" key="2">
    <source>
        <dbReference type="SAM" id="SignalP"/>
    </source>
</evidence>
<evidence type="ECO:0000313" key="3">
    <source>
        <dbReference type="EMBL" id="KDR81189.1"/>
    </source>
</evidence>
<dbReference type="PANTHER" id="PTHR45642:SF139">
    <property type="entry name" value="SGNH HYDROLASE-TYPE ESTERASE DOMAIN-CONTAINING PROTEIN"/>
    <property type="match status" value="1"/>
</dbReference>
<dbReference type="Pfam" id="PF00657">
    <property type="entry name" value="Lipase_GDSL"/>
    <property type="match status" value="1"/>
</dbReference>
<dbReference type="OrthoDB" id="1600564at2759"/>
<evidence type="ECO:0000256" key="1">
    <source>
        <dbReference type="ARBA" id="ARBA00022729"/>
    </source>
</evidence>
<sequence length="311" mass="33386">MLRLSTALSLVLGLLLETSIAAVAKGPAADSTLISNAVKPNYWFGFGDSYSQTGFVTTGTLPNTANPIGNPPFPGFSATGGENWVGYVTATYNRSLVYTYNYAYGGATIDANLVKPFTPSVLSLTDQVNEFLNGAAKKPASTPWTSANAIFSIWIGVNDIGNSYGNGGDRSAFSDTLLNAYFALVQKLYNAGGRNFLFLNVPPIDRTPLMLAQSASAQALEKSVINTFNTKLAAKIKSFQSSNSGVKTFIYDSHAQFTTMLNSPKTYGFQDATSFGSAKTDFWGNNYHPSTYANKFFGQTIGQTVLANTIW</sequence>
<dbReference type="PANTHER" id="PTHR45642">
    <property type="entry name" value="GDSL ESTERASE/LIPASE EXL3"/>
    <property type="match status" value="1"/>
</dbReference>
<keyword evidence="4" id="KW-1185">Reference proteome</keyword>
<feature type="chain" id="PRO_5001649442" description="Carbohydrate esterase family 16 protein" evidence="2">
    <location>
        <begin position="22"/>
        <end position="311"/>
    </location>
</feature>
<gene>
    <name evidence="3" type="ORF">GALMADRAFT_1358374</name>
</gene>
<evidence type="ECO:0000313" key="4">
    <source>
        <dbReference type="Proteomes" id="UP000027222"/>
    </source>
</evidence>
<dbReference type="SUPFAM" id="SSF52266">
    <property type="entry name" value="SGNH hydrolase"/>
    <property type="match status" value="1"/>
</dbReference>
<evidence type="ECO:0008006" key="5">
    <source>
        <dbReference type="Google" id="ProtNLM"/>
    </source>
</evidence>
<protein>
    <recommendedName>
        <fullName evidence="5">Carbohydrate esterase family 16 protein</fullName>
    </recommendedName>
</protein>
<keyword evidence="1 2" id="KW-0732">Signal</keyword>
<organism evidence="3 4">
    <name type="scientific">Galerina marginata (strain CBS 339.88)</name>
    <dbReference type="NCBI Taxonomy" id="685588"/>
    <lineage>
        <taxon>Eukaryota</taxon>
        <taxon>Fungi</taxon>
        <taxon>Dikarya</taxon>
        <taxon>Basidiomycota</taxon>
        <taxon>Agaricomycotina</taxon>
        <taxon>Agaricomycetes</taxon>
        <taxon>Agaricomycetidae</taxon>
        <taxon>Agaricales</taxon>
        <taxon>Agaricineae</taxon>
        <taxon>Strophariaceae</taxon>
        <taxon>Galerina</taxon>
    </lineage>
</organism>
<dbReference type="GO" id="GO:0016788">
    <property type="term" value="F:hydrolase activity, acting on ester bonds"/>
    <property type="evidence" value="ECO:0007669"/>
    <property type="project" value="InterPro"/>
</dbReference>
<dbReference type="InterPro" id="IPR036514">
    <property type="entry name" value="SGNH_hydro_sf"/>
</dbReference>
<name>A0A067TMN3_GALM3</name>
<dbReference type="HOGENOM" id="CLU_015101_4_2_1"/>
<dbReference type="AlphaFoldDB" id="A0A067TMN3"/>
<dbReference type="InterPro" id="IPR001087">
    <property type="entry name" value="GDSL"/>
</dbReference>
<dbReference type="STRING" id="685588.A0A067TMN3"/>
<reference evidence="4" key="1">
    <citation type="journal article" date="2014" name="Proc. Natl. Acad. Sci. U.S.A.">
        <title>Extensive sampling of basidiomycete genomes demonstrates inadequacy of the white-rot/brown-rot paradigm for wood decay fungi.</title>
        <authorList>
            <person name="Riley R."/>
            <person name="Salamov A.A."/>
            <person name="Brown D.W."/>
            <person name="Nagy L.G."/>
            <person name="Floudas D."/>
            <person name="Held B.W."/>
            <person name="Levasseur A."/>
            <person name="Lombard V."/>
            <person name="Morin E."/>
            <person name="Otillar R."/>
            <person name="Lindquist E.A."/>
            <person name="Sun H."/>
            <person name="LaButti K.M."/>
            <person name="Schmutz J."/>
            <person name="Jabbour D."/>
            <person name="Luo H."/>
            <person name="Baker S.E."/>
            <person name="Pisabarro A.G."/>
            <person name="Walton J.D."/>
            <person name="Blanchette R.A."/>
            <person name="Henrissat B."/>
            <person name="Martin F."/>
            <person name="Cullen D."/>
            <person name="Hibbett D.S."/>
            <person name="Grigoriev I.V."/>
        </authorList>
    </citation>
    <scope>NUCLEOTIDE SEQUENCE [LARGE SCALE GENOMIC DNA]</scope>
    <source>
        <strain evidence="4">CBS 339.88</strain>
    </source>
</reference>
<dbReference type="EMBL" id="KL142371">
    <property type="protein sequence ID" value="KDR81189.1"/>
    <property type="molecule type" value="Genomic_DNA"/>
</dbReference>
<dbReference type="InterPro" id="IPR050592">
    <property type="entry name" value="GDSL_lipolytic_enzyme"/>
</dbReference>
<dbReference type="Gene3D" id="3.40.50.1110">
    <property type="entry name" value="SGNH hydrolase"/>
    <property type="match status" value="1"/>
</dbReference>